<dbReference type="InterPro" id="IPR000504">
    <property type="entry name" value="RRM_dom"/>
</dbReference>
<comment type="similarity">
    <text evidence="3 10">Belongs to the polyadenylate-binding protein type-1 family.</text>
</comment>
<dbReference type="SMART" id="SM00517">
    <property type="entry name" value="PolyA"/>
    <property type="match status" value="1"/>
</dbReference>
<dbReference type="PROSITE" id="PS51309">
    <property type="entry name" value="PABC"/>
    <property type="match status" value="1"/>
</dbReference>
<dbReference type="InterPro" id="IPR045305">
    <property type="entry name" value="RRM2_I_PABPs"/>
</dbReference>
<dbReference type="GO" id="GO:0005634">
    <property type="term" value="C:nucleus"/>
    <property type="evidence" value="ECO:0000318"/>
    <property type="project" value="GO_Central"/>
</dbReference>
<proteinExistence type="inferred from homology"/>
<dbReference type="Pfam" id="PF00658">
    <property type="entry name" value="MLLE"/>
    <property type="match status" value="1"/>
</dbReference>
<keyword evidence="5" id="KW-0677">Repeat</keyword>
<dbReference type="OrthoDB" id="9832807at2759"/>
<dbReference type="SUPFAM" id="SSF63570">
    <property type="entry name" value="PABC (PABP) domain"/>
    <property type="match status" value="1"/>
</dbReference>
<evidence type="ECO:0000256" key="6">
    <source>
        <dbReference type="ARBA" id="ARBA00022884"/>
    </source>
</evidence>
<dbReference type="InterPro" id="IPR003954">
    <property type="entry name" value="RRM_euk-type"/>
</dbReference>
<evidence type="ECO:0000259" key="11">
    <source>
        <dbReference type="PROSITE" id="PS50102"/>
    </source>
</evidence>
<dbReference type="InterPro" id="IPR035979">
    <property type="entry name" value="RBD_domain_sf"/>
</dbReference>
<dbReference type="NCBIfam" id="TIGR01628">
    <property type="entry name" value="PABP-1234"/>
    <property type="match status" value="1"/>
</dbReference>
<dbReference type="Gramene" id="rna-gnl|WGS:NBSK|LSAT_1X5080_mrna">
    <property type="protein sequence ID" value="cds-PLY78098.1"/>
    <property type="gene ID" value="gene-LSAT_1X5080"/>
</dbReference>
<evidence type="ECO:0000256" key="4">
    <source>
        <dbReference type="ARBA" id="ARBA00022490"/>
    </source>
</evidence>
<dbReference type="InterPro" id="IPR006515">
    <property type="entry name" value="PABP_1234"/>
</dbReference>
<name>A0A9R1WLU9_LACSA</name>
<protein>
    <recommendedName>
        <fullName evidence="10">Polyadenylate-binding protein</fullName>
        <shortName evidence="10">PABP</shortName>
    </recommendedName>
</protein>
<evidence type="ECO:0000256" key="8">
    <source>
        <dbReference type="ARBA" id="ARBA00054110"/>
    </source>
</evidence>
<dbReference type="GO" id="GO:0005829">
    <property type="term" value="C:cytosol"/>
    <property type="evidence" value="ECO:0000318"/>
    <property type="project" value="GO_Central"/>
</dbReference>
<dbReference type="Gene3D" id="1.10.1900.10">
    <property type="entry name" value="c-terminal domain of poly(a) binding protein"/>
    <property type="match status" value="1"/>
</dbReference>
<evidence type="ECO:0000313" key="13">
    <source>
        <dbReference type="EMBL" id="KAJ0226109.1"/>
    </source>
</evidence>
<evidence type="ECO:0000256" key="1">
    <source>
        <dbReference type="ARBA" id="ARBA00004123"/>
    </source>
</evidence>
<dbReference type="AlphaFoldDB" id="A0A9R1WLU9"/>
<evidence type="ECO:0000256" key="9">
    <source>
        <dbReference type="PROSITE-ProRule" id="PRU00176"/>
    </source>
</evidence>
<keyword evidence="14" id="KW-1185">Reference proteome</keyword>
<evidence type="ECO:0000259" key="12">
    <source>
        <dbReference type="PROSITE" id="PS51309"/>
    </source>
</evidence>
<dbReference type="PROSITE" id="PS50102">
    <property type="entry name" value="RRM"/>
    <property type="match status" value="4"/>
</dbReference>
<sequence length="613" mass="68770">MAESTKSELVLQHSIVNAGSPTSPSTPNCISSLYVGDLEENVDEGQLFDLFNEVKRVHSVRICRNEENGVSFGYGYVNFTSSEDANIALRLLNSKRLNGKQIRIMFSDPDPTMRRSGIGNVYIKNLDSSIDNKELYEVFCVFGDVSTCKVVVDSRGRSKGFGYVQFQKEEDAKVAIRKLNGMLIKGKQVYVAKFIHQKERNEANKSLKFTNVYVKNFPETTTEEDFVQAFGKFGSITSVVIMRDMYGKSKCFGFVNFQDPKAATDAIEGLNNDGIGWYVRRAQKKTEREILELKANSDQDRKLQYEQMKEANLYIKNLDETITDDEKLKALFSPFGTITSYKIMFDSRGVSKGFGFVAFSTREEAKKAMVEMNRKMVGRKPLYISVAERKEERMARLQAQFAQPRASGLVTHLTTDKTGVHLGAPELQSRGYGLIDEPIMVGYGPSNFMAPVRTRNPHVMLGQVMCDGTPNQDLVNVFSGRNLMDNQMDQVLMGNNMVRLPFNVSTEVTSSSDVHLFGLIDTTKLASVLVSASPENQHQILRTYLYPLVEQIEHRNATSVTDMLLDMDNSEVLHLIESPNELKKKVGEAMALLISTLSCVANDDDHFGSLSLN</sequence>
<comment type="subcellular location">
    <subcellularLocation>
        <location evidence="2 10">Cytoplasm</location>
    </subcellularLocation>
    <subcellularLocation>
        <location evidence="1">Nucleus</location>
    </subcellularLocation>
</comment>
<dbReference type="GO" id="GO:1990904">
    <property type="term" value="C:ribonucleoprotein complex"/>
    <property type="evidence" value="ECO:0000318"/>
    <property type="project" value="GO_Central"/>
</dbReference>
<dbReference type="Pfam" id="PF00076">
    <property type="entry name" value="RRM_1"/>
    <property type="match status" value="4"/>
</dbReference>
<dbReference type="GO" id="GO:0008266">
    <property type="term" value="F:poly(U) RNA binding"/>
    <property type="evidence" value="ECO:0000318"/>
    <property type="project" value="GO_Central"/>
</dbReference>
<gene>
    <name evidence="13" type="ORF">LSAT_V11C100002640</name>
</gene>
<comment type="caution">
    <text evidence="13">The sequence shown here is derived from an EMBL/GenBank/DDBJ whole genome shotgun (WGS) entry which is preliminary data.</text>
</comment>
<evidence type="ECO:0000256" key="7">
    <source>
        <dbReference type="ARBA" id="ARBA00023242"/>
    </source>
</evidence>
<dbReference type="InterPro" id="IPR036053">
    <property type="entry name" value="PABP-dom"/>
</dbReference>
<dbReference type="SUPFAM" id="SSF54928">
    <property type="entry name" value="RNA-binding domain, RBD"/>
    <property type="match status" value="2"/>
</dbReference>
<evidence type="ECO:0000256" key="5">
    <source>
        <dbReference type="ARBA" id="ARBA00022737"/>
    </source>
</evidence>
<dbReference type="GO" id="GO:0008143">
    <property type="term" value="F:poly(A) binding"/>
    <property type="evidence" value="ECO:0000318"/>
    <property type="project" value="GO_Central"/>
</dbReference>
<feature type="domain" description="RRM" evidence="11">
    <location>
        <begin position="311"/>
        <end position="389"/>
    </location>
</feature>
<evidence type="ECO:0000256" key="2">
    <source>
        <dbReference type="ARBA" id="ARBA00004496"/>
    </source>
</evidence>
<feature type="domain" description="RRM" evidence="11">
    <location>
        <begin position="119"/>
        <end position="191"/>
    </location>
</feature>
<dbReference type="CDD" id="cd12379">
    <property type="entry name" value="RRM2_I_PABPs"/>
    <property type="match status" value="1"/>
</dbReference>
<keyword evidence="4 10" id="KW-0963">Cytoplasm</keyword>
<keyword evidence="7" id="KW-0539">Nucleus</keyword>
<accession>A0A9R1WLU9</accession>
<reference evidence="13 14" key="1">
    <citation type="journal article" date="2017" name="Nat. Commun.">
        <title>Genome assembly with in vitro proximity ligation data and whole-genome triplication in lettuce.</title>
        <authorList>
            <person name="Reyes-Chin-Wo S."/>
            <person name="Wang Z."/>
            <person name="Yang X."/>
            <person name="Kozik A."/>
            <person name="Arikit S."/>
            <person name="Song C."/>
            <person name="Xia L."/>
            <person name="Froenicke L."/>
            <person name="Lavelle D.O."/>
            <person name="Truco M.J."/>
            <person name="Xia R."/>
            <person name="Zhu S."/>
            <person name="Xu C."/>
            <person name="Xu H."/>
            <person name="Xu X."/>
            <person name="Cox K."/>
            <person name="Korf I."/>
            <person name="Meyers B.C."/>
            <person name="Michelmore R.W."/>
        </authorList>
    </citation>
    <scope>NUCLEOTIDE SEQUENCE [LARGE SCALE GENOMIC DNA]</scope>
    <source>
        <strain evidence="14">cv. Salinas</strain>
        <tissue evidence="13">Seedlings</tissue>
    </source>
</reference>
<feature type="domain" description="RRM" evidence="11">
    <location>
        <begin position="210"/>
        <end position="284"/>
    </location>
</feature>
<dbReference type="InterPro" id="IPR002004">
    <property type="entry name" value="PABP_HYD_C"/>
</dbReference>
<evidence type="ECO:0000313" key="14">
    <source>
        <dbReference type="Proteomes" id="UP000235145"/>
    </source>
</evidence>
<feature type="domain" description="PABC" evidence="12">
    <location>
        <begin position="521"/>
        <end position="598"/>
    </location>
</feature>
<keyword evidence="6 9" id="KW-0694">RNA-binding</keyword>
<dbReference type="SMART" id="SM00360">
    <property type="entry name" value="RRM"/>
    <property type="match status" value="4"/>
</dbReference>
<dbReference type="Gene3D" id="3.30.70.330">
    <property type="match status" value="4"/>
</dbReference>
<dbReference type="FunFam" id="3.30.70.330:FF:000003">
    <property type="entry name" value="Polyadenylate-binding protein"/>
    <property type="match status" value="1"/>
</dbReference>
<evidence type="ECO:0000256" key="3">
    <source>
        <dbReference type="ARBA" id="ARBA00008557"/>
    </source>
</evidence>
<dbReference type="FunFam" id="3.30.70.330:FF:000651">
    <property type="entry name" value="Poly(A) binding protein cytoplasmic 1 like"/>
    <property type="match status" value="1"/>
</dbReference>
<dbReference type="Proteomes" id="UP000235145">
    <property type="component" value="Unassembled WGS sequence"/>
</dbReference>
<dbReference type="PANTHER" id="PTHR24012">
    <property type="entry name" value="RNA BINDING PROTEIN"/>
    <property type="match status" value="1"/>
</dbReference>
<dbReference type="EMBL" id="NBSK02000001">
    <property type="protein sequence ID" value="KAJ0226109.1"/>
    <property type="molecule type" value="Genomic_DNA"/>
</dbReference>
<dbReference type="SMART" id="SM00361">
    <property type="entry name" value="RRM_1"/>
    <property type="match status" value="4"/>
</dbReference>
<organism evidence="13 14">
    <name type="scientific">Lactuca sativa</name>
    <name type="common">Garden lettuce</name>
    <dbReference type="NCBI Taxonomy" id="4236"/>
    <lineage>
        <taxon>Eukaryota</taxon>
        <taxon>Viridiplantae</taxon>
        <taxon>Streptophyta</taxon>
        <taxon>Embryophyta</taxon>
        <taxon>Tracheophyta</taxon>
        <taxon>Spermatophyta</taxon>
        <taxon>Magnoliopsida</taxon>
        <taxon>eudicotyledons</taxon>
        <taxon>Gunneridae</taxon>
        <taxon>Pentapetalae</taxon>
        <taxon>asterids</taxon>
        <taxon>campanulids</taxon>
        <taxon>Asterales</taxon>
        <taxon>Asteraceae</taxon>
        <taxon>Cichorioideae</taxon>
        <taxon>Cichorieae</taxon>
        <taxon>Lactucinae</taxon>
        <taxon>Lactuca</taxon>
    </lineage>
</organism>
<evidence type="ECO:0000256" key="10">
    <source>
        <dbReference type="RuleBase" id="RU362004"/>
    </source>
</evidence>
<comment type="function">
    <text evidence="8">Binds the poly(A) tail of mRNA. Appears to be an important mediator of the multiple roles of the poly(A) tail in mRNA biogenesis, stability and translation.</text>
</comment>
<dbReference type="GO" id="GO:0003730">
    <property type="term" value="F:mRNA 3'-UTR binding"/>
    <property type="evidence" value="ECO:0000318"/>
    <property type="project" value="GO_Central"/>
</dbReference>
<feature type="domain" description="RRM" evidence="11">
    <location>
        <begin position="31"/>
        <end position="109"/>
    </location>
</feature>
<dbReference type="InterPro" id="IPR012677">
    <property type="entry name" value="Nucleotide-bd_a/b_plait_sf"/>
</dbReference>